<dbReference type="AlphaFoldDB" id="A0AAE0DKX8"/>
<name>A0AAE0DKX8_9LECA</name>
<dbReference type="Proteomes" id="UP001276659">
    <property type="component" value="Unassembled WGS sequence"/>
</dbReference>
<evidence type="ECO:0000313" key="2">
    <source>
        <dbReference type="EMBL" id="KAK3170668.1"/>
    </source>
</evidence>
<feature type="compositionally biased region" description="Low complexity" evidence="1">
    <location>
        <begin position="21"/>
        <end position="41"/>
    </location>
</feature>
<comment type="caution">
    <text evidence="2">The sequence shown here is derived from an EMBL/GenBank/DDBJ whole genome shotgun (WGS) entry which is preliminary data.</text>
</comment>
<feature type="compositionally biased region" description="Basic and acidic residues" evidence="1">
    <location>
        <begin position="184"/>
        <end position="196"/>
    </location>
</feature>
<evidence type="ECO:0000256" key="1">
    <source>
        <dbReference type="SAM" id="MobiDB-lite"/>
    </source>
</evidence>
<dbReference type="EMBL" id="JASNWA010000008">
    <property type="protein sequence ID" value="KAK3170668.1"/>
    <property type="molecule type" value="Genomic_DNA"/>
</dbReference>
<proteinExistence type="predicted"/>
<accession>A0AAE0DKX8</accession>
<evidence type="ECO:0008006" key="4">
    <source>
        <dbReference type="Google" id="ProtNLM"/>
    </source>
</evidence>
<organism evidence="2 3">
    <name type="scientific">Lepraria neglecta</name>
    <dbReference type="NCBI Taxonomy" id="209136"/>
    <lineage>
        <taxon>Eukaryota</taxon>
        <taxon>Fungi</taxon>
        <taxon>Dikarya</taxon>
        <taxon>Ascomycota</taxon>
        <taxon>Pezizomycotina</taxon>
        <taxon>Lecanoromycetes</taxon>
        <taxon>OSLEUM clade</taxon>
        <taxon>Lecanoromycetidae</taxon>
        <taxon>Lecanorales</taxon>
        <taxon>Lecanorineae</taxon>
        <taxon>Stereocaulaceae</taxon>
        <taxon>Lepraria</taxon>
    </lineage>
</organism>
<sequence>MGIPYKMTTPSDAPPSYEEVAGSGSSAGAGSSSRPPGASTSNTTSRKERNGIPAHTRRSMEDEGRPLPHGWIRQYDADNNHQFFVNTNVEPPTSIWHHPYDDDEYMNSLDPAERKRIQGMHRVPSQADIEAESSDDDEGHHHSHSKKTAAGTAELPPRPTGSDHPGGVTKLGRRMKDKMTGTTHDQRERQRIQRAEEERRAYQRHIELRQAMSRAAQTGQPQFVGKDRNGKDVYIKPPQGAGPPQGAYGYNPYQQGPYANPNATFIRPQYPYARPYGGGYGGGFGLPLAGGLMGGLLLGDMMGGF</sequence>
<gene>
    <name evidence="2" type="ORF">OEA41_002750</name>
</gene>
<dbReference type="Gene3D" id="2.20.70.10">
    <property type="match status" value="1"/>
</dbReference>
<keyword evidence="3" id="KW-1185">Reference proteome</keyword>
<protein>
    <recommendedName>
        <fullName evidence="4">WW domain-containing protein</fullName>
    </recommendedName>
</protein>
<evidence type="ECO:0000313" key="3">
    <source>
        <dbReference type="Proteomes" id="UP001276659"/>
    </source>
</evidence>
<feature type="region of interest" description="Disordered" evidence="1">
    <location>
        <begin position="1"/>
        <end position="73"/>
    </location>
</feature>
<feature type="region of interest" description="Disordered" evidence="1">
    <location>
        <begin position="121"/>
        <end position="196"/>
    </location>
</feature>
<reference evidence="2" key="1">
    <citation type="submission" date="2022-11" db="EMBL/GenBank/DDBJ databases">
        <title>Chromosomal genome sequence assembly and mating type (MAT) locus characterization of the leprose asexual lichenized fungus Lepraria neglecta (Nyl.) Erichsen.</title>
        <authorList>
            <person name="Allen J.L."/>
            <person name="Pfeffer B."/>
        </authorList>
    </citation>
    <scope>NUCLEOTIDE SEQUENCE</scope>
    <source>
        <strain evidence="2">Allen 5258</strain>
    </source>
</reference>